<dbReference type="CDD" id="cd06173">
    <property type="entry name" value="MFS_MefA_like"/>
    <property type="match status" value="1"/>
</dbReference>
<dbReference type="InterPro" id="IPR036259">
    <property type="entry name" value="MFS_trans_sf"/>
</dbReference>
<gene>
    <name evidence="8" type="ORF">METZ01_LOCUS520</name>
</gene>
<feature type="transmembrane region" description="Helical" evidence="6">
    <location>
        <begin position="153"/>
        <end position="169"/>
    </location>
</feature>
<dbReference type="PANTHER" id="PTHR23513">
    <property type="entry name" value="INTEGRAL MEMBRANE EFFLUX PROTEIN-RELATED"/>
    <property type="match status" value="1"/>
</dbReference>
<evidence type="ECO:0000256" key="6">
    <source>
        <dbReference type="SAM" id="Phobius"/>
    </source>
</evidence>
<dbReference type="InterPro" id="IPR011701">
    <property type="entry name" value="MFS"/>
</dbReference>
<keyword evidence="4 6" id="KW-1133">Transmembrane helix</keyword>
<feature type="transmembrane region" description="Helical" evidence="6">
    <location>
        <begin position="79"/>
        <end position="98"/>
    </location>
</feature>
<dbReference type="GO" id="GO:0005886">
    <property type="term" value="C:plasma membrane"/>
    <property type="evidence" value="ECO:0007669"/>
    <property type="project" value="UniProtKB-SubCell"/>
</dbReference>
<organism evidence="8">
    <name type="scientific">marine metagenome</name>
    <dbReference type="NCBI Taxonomy" id="408172"/>
    <lineage>
        <taxon>unclassified sequences</taxon>
        <taxon>metagenomes</taxon>
        <taxon>ecological metagenomes</taxon>
    </lineage>
</organism>
<evidence type="ECO:0000256" key="2">
    <source>
        <dbReference type="ARBA" id="ARBA00022475"/>
    </source>
</evidence>
<sequence>MSGPALFASFRRPGFGIVWSSICLNGYSAHISTVAISWLALEFTGSSIGVGVALAIRILPRLFLAVPIGSMSDKMDRRIMLQATNFFGFGMSTVATIASMQGWFGFQGVLLVAMLVGIFDVAETTLAKSYVYDVVGPDDAVNGLALEQLANKLFGIVGGISTGFLLAVFGGVGAFAAMAVAYLSSGLLLATIPRIAPGTGAFRDLSSAEDDDVPSASPGLWESIRQLMNTPAVLTFAIIALSAEVFAYSSETLAPSFARDILQVGEQGLGNLVAARNAGGVVGVLLLGSVARRVRPERLLPLICIGFGIGLMAFSFSTSYLLSLVLMGMVGVAWGSVDALLPTVLQQNVGNMDRGAAVGVWNLSRGFGPLGQLEIGALATIIGVAATQALNGLTFAVTVSIVMLAYRRGANHRVQEMGRRVK</sequence>
<feature type="transmembrane region" description="Helical" evidence="6">
    <location>
        <begin position="299"/>
        <end position="322"/>
    </location>
</feature>
<feature type="domain" description="Major facilitator superfamily (MFS) profile" evidence="7">
    <location>
        <begin position="230"/>
        <end position="422"/>
    </location>
</feature>
<keyword evidence="5 6" id="KW-0472">Membrane</keyword>
<dbReference type="SUPFAM" id="SSF103473">
    <property type="entry name" value="MFS general substrate transporter"/>
    <property type="match status" value="1"/>
</dbReference>
<dbReference type="PANTHER" id="PTHR23513:SF6">
    <property type="entry name" value="MAJOR FACILITATOR SUPERFAMILY ASSOCIATED DOMAIN-CONTAINING PROTEIN"/>
    <property type="match status" value="1"/>
</dbReference>
<feature type="transmembrane region" description="Helical" evidence="6">
    <location>
        <begin position="375"/>
        <end position="406"/>
    </location>
</feature>
<proteinExistence type="predicted"/>
<reference evidence="8" key="1">
    <citation type="submission" date="2018-05" db="EMBL/GenBank/DDBJ databases">
        <authorList>
            <person name="Lanie J.A."/>
            <person name="Ng W.-L."/>
            <person name="Kazmierczak K.M."/>
            <person name="Andrzejewski T.M."/>
            <person name="Davidsen T.M."/>
            <person name="Wayne K.J."/>
            <person name="Tettelin H."/>
            <person name="Glass J.I."/>
            <person name="Rusch D."/>
            <person name="Podicherti R."/>
            <person name="Tsui H.-C.T."/>
            <person name="Winkler M.E."/>
        </authorList>
    </citation>
    <scope>NUCLEOTIDE SEQUENCE</scope>
</reference>
<evidence type="ECO:0000256" key="1">
    <source>
        <dbReference type="ARBA" id="ARBA00004651"/>
    </source>
</evidence>
<dbReference type="Pfam" id="PF07690">
    <property type="entry name" value="MFS_1"/>
    <property type="match status" value="1"/>
</dbReference>
<evidence type="ECO:0000256" key="3">
    <source>
        <dbReference type="ARBA" id="ARBA00022692"/>
    </source>
</evidence>
<dbReference type="PROSITE" id="PS50850">
    <property type="entry name" value="MFS"/>
    <property type="match status" value="1"/>
</dbReference>
<keyword evidence="2" id="KW-1003">Cell membrane</keyword>
<evidence type="ECO:0000256" key="4">
    <source>
        <dbReference type="ARBA" id="ARBA00022989"/>
    </source>
</evidence>
<accession>A0A381MZB4</accession>
<dbReference type="GO" id="GO:0022857">
    <property type="term" value="F:transmembrane transporter activity"/>
    <property type="evidence" value="ECO:0007669"/>
    <property type="project" value="InterPro"/>
</dbReference>
<protein>
    <recommendedName>
        <fullName evidence="7">Major facilitator superfamily (MFS) profile domain-containing protein</fullName>
    </recommendedName>
</protein>
<keyword evidence="3 6" id="KW-0812">Transmembrane</keyword>
<dbReference type="AlphaFoldDB" id="A0A381MZB4"/>
<comment type="subcellular location">
    <subcellularLocation>
        <location evidence="1">Cell membrane</location>
        <topology evidence="1">Multi-pass membrane protein</topology>
    </subcellularLocation>
</comment>
<feature type="transmembrane region" description="Helical" evidence="6">
    <location>
        <begin position="35"/>
        <end position="59"/>
    </location>
</feature>
<evidence type="ECO:0000313" key="8">
    <source>
        <dbReference type="EMBL" id="SUZ47666.1"/>
    </source>
</evidence>
<name>A0A381MZB4_9ZZZZ</name>
<dbReference type="InterPro" id="IPR020846">
    <property type="entry name" value="MFS_dom"/>
</dbReference>
<dbReference type="EMBL" id="UINC01000028">
    <property type="protein sequence ID" value="SUZ47666.1"/>
    <property type="molecule type" value="Genomic_DNA"/>
</dbReference>
<dbReference type="Gene3D" id="1.20.1250.20">
    <property type="entry name" value="MFS general substrate transporter like domains"/>
    <property type="match status" value="1"/>
</dbReference>
<evidence type="ECO:0000259" key="7">
    <source>
        <dbReference type="PROSITE" id="PS50850"/>
    </source>
</evidence>
<evidence type="ECO:0000256" key="5">
    <source>
        <dbReference type="ARBA" id="ARBA00023136"/>
    </source>
</evidence>